<dbReference type="Proteomes" id="UP000828048">
    <property type="component" value="Chromosome 9"/>
</dbReference>
<proteinExistence type="predicted"/>
<reference evidence="1 2" key="1">
    <citation type="journal article" date="2021" name="Hortic Res">
        <title>High-quality reference genome and annotation aids understanding of berry development for evergreen blueberry (Vaccinium darrowii).</title>
        <authorList>
            <person name="Yu J."/>
            <person name="Hulse-Kemp A.M."/>
            <person name="Babiker E."/>
            <person name="Staton M."/>
        </authorList>
    </citation>
    <scope>NUCLEOTIDE SEQUENCE [LARGE SCALE GENOMIC DNA]</scope>
    <source>
        <strain evidence="2">cv. NJ 8807/NJ 8810</strain>
        <tissue evidence="1">Young leaf</tissue>
    </source>
</reference>
<organism evidence="1 2">
    <name type="scientific">Vaccinium darrowii</name>
    <dbReference type="NCBI Taxonomy" id="229202"/>
    <lineage>
        <taxon>Eukaryota</taxon>
        <taxon>Viridiplantae</taxon>
        <taxon>Streptophyta</taxon>
        <taxon>Embryophyta</taxon>
        <taxon>Tracheophyta</taxon>
        <taxon>Spermatophyta</taxon>
        <taxon>Magnoliopsida</taxon>
        <taxon>eudicotyledons</taxon>
        <taxon>Gunneridae</taxon>
        <taxon>Pentapetalae</taxon>
        <taxon>asterids</taxon>
        <taxon>Ericales</taxon>
        <taxon>Ericaceae</taxon>
        <taxon>Vaccinioideae</taxon>
        <taxon>Vaccinieae</taxon>
        <taxon>Vaccinium</taxon>
    </lineage>
</organism>
<accession>A0ACB7ZL65</accession>
<protein>
    <submittedName>
        <fullName evidence="1">Uncharacterized protein</fullName>
    </submittedName>
</protein>
<sequence>MKGRCNELPEELWESILDRLVLDDDYEDLKSPSLVCKQFLSITNRLRRKFVADDNLLCANSNWCDVLCRALERFRNLKEIRLCTQWTLLDVNSPILKLANSGLDVQSLCFHSFTISPSAASFRRLGCTMTNLKVLRCTRFASLRDPDLVYIADVSPRLEELDIQYPRKKYAPPEVRYPELSNDRVTDAGIEAISHKLQRLRRINISGIEGCSDHSLVALSSNCKNLNEIKCCHSGVTSQGICWLLCHSTNLTSLHKDFYGSSTNSSFTFDNLKISAIGLRELTIQGSMVHQEGLVRSLAKAVVLLEKLKLSPPSYVTEVMTILRACPTLKHFTLSAKRCINDNQMSEICRCLPNIVSIDLSYYDFTPAIFSVFAKECPALSEITLRFGSLRPIQDDFVMNLERNYRVRYLDLSDTWHLNDKLLKDIVVDCPNLHTPKVGGRALIPKEGVEEILKCCPQIKQWRFRPDSSRKSMKSP</sequence>
<evidence type="ECO:0000313" key="1">
    <source>
        <dbReference type="EMBL" id="KAH7866438.1"/>
    </source>
</evidence>
<dbReference type="EMBL" id="CM037159">
    <property type="protein sequence ID" value="KAH7866438.1"/>
    <property type="molecule type" value="Genomic_DNA"/>
</dbReference>
<gene>
    <name evidence="1" type="ORF">Vadar_020473</name>
</gene>
<evidence type="ECO:0000313" key="2">
    <source>
        <dbReference type="Proteomes" id="UP000828048"/>
    </source>
</evidence>
<comment type="caution">
    <text evidence="1">The sequence shown here is derived from an EMBL/GenBank/DDBJ whole genome shotgun (WGS) entry which is preliminary data.</text>
</comment>
<keyword evidence="2" id="KW-1185">Reference proteome</keyword>
<name>A0ACB7ZL65_9ERIC</name>